<evidence type="ECO:0000256" key="1">
    <source>
        <dbReference type="SAM" id="Phobius"/>
    </source>
</evidence>
<reference evidence="3" key="1">
    <citation type="journal article" date="2019" name="Int. J. Syst. Evol. Microbiol.">
        <title>The Global Catalogue of Microorganisms (GCM) 10K type strain sequencing project: providing services to taxonomists for standard genome sequencing and annotation.</title>
        <authorList>
            <consortium name="The Broad Institute Genomics Platform"/>
            <consortium name="The Broad Institute Genome Sequencing Center for Infectious Disease"/>
            <person name="Wu L."/>
            <person name="Ma J."/>
        </authorList>
    </citation>
    <scope>NUCLEOTIDE SEQUENCE [LARGE SCALE GENOMIC DNA]</scope>
    <source>
        <strain evidence="3">YJ-61-S</strain>
    </source>
</reference>
<keyword evidence="1" id="KW-0472">Membrane</keyword>
<evidence type="ECO:0008006" key="4">
    <source>
        <dbReference type="Google" id="ProtNLM"/>
    </source>
</evidence>
<accession>A0ABV9HTH2</accession>
<keyword evidence="3" id="KW-1185">Reference proteome</keyword>
<sequence length="206" mass="23235">MNQIQYTALGQNRIDYIVFHNIKQAQKLLYDEGFESPEDPYDLVEAIKELIREKGREVIKALLKIHPDKNAILAIADTVKVCENCKTKISDTKKKGCSSCKKKGCASCEKATVSLEDNYTTDSEELEATTPLDDLVNKYKASPSKELEKEIEARWNSIRLTPKKELKEKPTTPDYGFITKKELAIYTSIFGLGLLLGIGFTYSKNS</sequence>
<protein>
    <recommendedName>
        <fullName evidence="4">Zinc ribbon domain-containing protein</fullName>
    </recommendedName>
</protein>
<gene>
    <name evidence="2" type="ORF">ACFO3O_06315</name>
</gene>
<organism evidence="2 3">
    <name type="scientific">Dokdonia ponticola</name>
    <dbReference type="NCBI Taxonomy" id="2041041"/>
    <lineage>
        <taxon>Bacteria</taxon>
        <taxon>Pseudomonadati</taxon>
        <taxon>Bacteroidota</taxon>
        <taxon>Flavobacteriia</taxon>
        <taxon>Flavobacteriales</taxon>
        <taxon>Flavobacteriaceae</taxon>
        <taxon>Dokdonia</taxon>
    </lineage>
</organism>
<proteinExistence type="predicted"/>
<evidence type="ECO:0000313" key="2">
    <source>
        <dbReference type="EMBL" id="MFC4633512.1"/>
    </source>
</evidence>
<dbReference type="RefSeq" id="WP_379977719.1">
    <property type="nucleotide sequence ID" value="NZ_JBHSFV010000002.1"/>
</dbReference>
<comment type="caution">
    <text evidence="2">The sequence shown here is derived from an EMBL/GenBank/DDBJ whole genome shotgun (WGS) entry which is preliminary data.</text>
</comment>
<dbReference type="Proteomes" id="UP001596043">
    <property type="component" value="Unassembled WGS sequence"/>
</dbReference>
<dbReference type="EMBL" id="JBHSFV010000002">
    <property type="protein sequence ID" value="MFC4633512.1"/>
    <property type="molecule type" value="Genomic_DNA"/>
</dbReference>
<evidence type="ECO:0000313" key="3">
    <source>
        <dbReference type="Proteomes" id="UP001596043"/>
    </source>
</evidence>
<name>A0ABV9HTH2_9FLAO</name>
<feature type="transmembrane region" description="Helical" evidence="1">
    <location>
        <begin position="183"/>
        <end position="202"/>
    </location>
</feature>
<keyword evidence="1" id="KW-0812">Transmembrane</keyword>
<keyword evidence="1" id="KW-1133">Transmembrane helix</keyword>